<evidence type="ECO:0000256" key="6">
    <source>
        <dbReference type="ARBA" id="ARBA00022989"/>
    </source>
</evidence>
<evidence type="ECO:0000256" key="9">
    <source>
        <dbReference type="ARBA" id="ARBA00023224"/>
    </source>
</evidence>
<accession>A0A8B8H9B9</accession>
<keyword evidence="2" id="KW-1003">Cell membrane</keyword>
<evidence type="ECO:0000256" key="4">
    <source>
        <dbReference type="ARBA" id="ARBA00022692"/>
    </source>
</evidence>
<keyword evidence="8 10" id="KW-0675">Receptor</keyword>
<evidence type="ECO:0000256" key="5">
    <source>
        <dbReference type="ARBA" id="ARBA00022725"/>
    </source>
</evidence>
<dbReference type="GO" id="GO:0005549">
    <property type="term" value="F:odorant binding"/>
    <property type="evidence" value="ECO:0007669"/>
    <property type="project" value="InterPro"/>
</dbReference>
<dbReference type="InterPro" id="IPR004117">
    <property type="entry name" value="7tm6_olfct_rcpt"/>
</dbReference>
<organism evidence="11">
    <name type="scientific">Apis mellifera</name>
    <name type="common">Honeybee</name>
    <dbReference type="NCBI Taxonomy" id="7460"/>
    <lineage>
        <taxon>Eukaryota</taxon>
        <taxon>Metazoa</taxon>
        <taxon>Ecdysozoa</taxon>
        <taxon>Arthropoda</taxon>
        <taxon>Hexapoda</taxon>
        <taxon>Insecta</taxon>
        <taxon>Pterygota</taxon>
        <taxon>Neoptera</taxon>
        <taxon>Endopterygota</taxon>
        <taxon>Hymenoptera</taxon>
        <taxon>Apocrita</taxon>
        <taxon>Aculeata</taxon>
        <taxon>Apoidea</taxon>
        <taxon>Anthophila</taxon>
        <taxon>Apidae</taxon>
        <taxon>Apis</taxon>
    </lineage>
</organism>
<dbReference type="Pfam" id="PF02949">
    <property type="entry name" value="7tm_6"/>
    <property type="match status" value="1"/>
</dbReference>
<evidence type="ECO:0000256" key="8">
    <source>
        <dbReference type="ARBA" id="ARBA00023170"/>
    </source>
</evidence>
<dbReference type="EnsemblMetazoa" id="XM_026444443">
    <property type="protein sequence ID" value="XP_026300228"/>
    <property type="gene ID" value="LOC102654183"/>
</dbReference>
<evidence type="ECO:0000256" key="10">
    <source>
        <dbReference type="RuleBase" id="RU351113"/>
    </source>
</evidence>
<feature type="transmembrane region" description="Helical" evidence="10">
    <location>
        <begin position="125"/>
        <end position="153"/>
    </location>
</feature>
<dbReference type="GO" id="GO:0005886">
    <property type="term" value="C:plasma membrane"/>
    <property type="evidence" value="ECO:0007669"/>
    <property type="project" value="UniProtKB-SubCell"/>
</dbReference>
<evidence type="ECO:0000256" key="3">
    <source>
        <dbReference type="ARBA" id="ARBA00022606"/>
    </source>
</evidence>
<evidence type="ECO:0000313" key="12">
    <source>
        <dbReference type="Proteomes" id="UP000005203"/>
    </source>
</evidence>
<sequence length="432" mass="50183">MNGRNVRNLSITVTAFYMKVAGFWVANNYAEKRRRNVAMFVTIFFAFMGISIEGRDLYFAWGDFEDSIFAGCNVITIVLVLLKIFVLYINNEELLNVVNYAKTNFWRESNYEPHEKKIIDDYRRLCSFLVCSFTFFAQGTVVCFVITPVFGIWTFLRLMTINLISGKNNLLIYFLVNNGKNESDRIHPFNMWFDRSLSLSPYYEIIYTIQVLSAYEIGICYHCFDNLLFVINLYTAGQFRILRYRFENICGKNDDKNYYKVSKSSKYCINEYKSFKTCVQQHQALIEYCKKLEDVFSIIVLAQVLLFSLLICLDGYLVLMEDTSRAKRVIFTFHLMGCMCQLLMFTYSCDCLMHDSMSVANAAYNSLWPCLPMDKYGKSLRKDLTFVIMRSRSPCCLTACGFFPVSLETYTGILSTAVSYFTLLRNQSADTS</sequence>
<reference evidence="11" key="1">
    <citation type="submission" date="2021-01" db="UniProtKB">
        <authorList>
            <consortium name="EnsemblMetazoa"/>
        </authorList>
    </citation>
    <scope>IDENTIFICATION</scope>
    <source>
        <strain evidence="11">DH4</strain>
    </source>
</reference>
<comment type="similarity">
    <text evidence="10">Belongs to the insect chemoreceptor superfamily. Heteromeric odorant receptor channel (TC 1.A.69) family.</text>
</comment>
<dbReference type="GeneID" id="102654183"/>
<evidence type="ECO:0000256" key="7">
    <source>
        <dbReference type="ARBA" id="ARBA00023136"/>
    </source>
</evidence>
<dbReference type="RefSeq" id="XP_026300228.1">
    <property type="nucleotide sequence ID" value="XM_026444443.1"/>
</dbReference>
<keyword evidence="6 10" id="KW-1133">Transmembrane helix</keyword>
<name>A0A7M7MT30_APIME</name>
<dbReference type="PANTHER" id="PTHR21137:SF3">
    <property type="entry name" value="ODORANT RECEPTOR 30A-RELATED"/>
    <property type="match status" value="1"/>
</dbReference>
<dbReference type="OrthoDB" id="8185860at2759"/>
<protein>
    <recommendedName>
        <fullName evidence="10">Odorant receptor</fullName>
    </recommendedName>
</protein>
<dbReference type="KEGG" id="ame:102654183"/>
<comment type="subcellular location">
    <subcellularLocation>
        <location evidence="1 10">Cell membrane</location>
        <topology evidence="1 10">Multi-pass membrane protein</topology>
    </subcellularLocation>
</comment>
<keyword evidence="7 10" id="KW-0472">Membrane</keyword>
<evidence type="ECO:0000313" key="13">
    <source>
        <dbReference type="RefSeq" id="XP_026300228.1"/>
    </source>
</evidence>
<keyword evidence="5 10" id="KW-0552">Olfaction</keyword>
<dbReference type="Proteomes" id="UP000005203">
    <property type="component" value="Linkage group LG12"/>
</dbReference>
<dbReference type="AlphaFoldDB" id="A0A7M7MT30"/>
<evidence type="ECO:0000256" key="1">
    <source>
        <dbReference type="ARBA" id="ARBA00004651"/>
    </source>
</evidence>
<dbReference type="GO" id="GO:0007165">
    <property type="term" value="P:signal transduction"/>
    <property type="evidence" value="ECO:0007669"/>
    <property type="project" value="UniProtKB-KW"/>
</dbReference>
<dbReference type="PANTHER" id="PTHR21137">
    <property type="entry name" value="ODORANT RECEPTOR"/>
    <property type="match status" value="1"/>
</dbReference>
<feature type="transmembrane region" description="Helical" evidence="10">
    <location>
        <begin position="329"/>
        <end position="347"/>
    </location>
</feature>
<evidence type="ECO:0000313" key="11">
    <source>
        <dbReference type="EnsemblMetazoa" id="XP_026300228"/>
    </source>
</evidence>
<proteinExistence type="inferred from homology"/>
<reference evidence="13" key="2">
    <citation type="submission" date="2025-04" db="UniProtKB">
        <authorList>
            <consortium name="RefSeq"/>
        </authorList>
    </citation>
    <scope>IDENTIFICATION</scope>
    <source>
        <strain evidence="13">DH4</strain>
        <tissue evidence="13">Whole body</tissue>
    </source>
</reference>
<accession>A0A7M7MT30</accession>
<gene>
    <name evidence="13" type="primary">LOC102654183</name>
</gene>
<feature type="transmembrane region" description="Helical" evidence="10">
    <location>
        <begin position="37"/>
        <end position="61"/>
    </location>
</feature>
<keyword evidence="4 10" id="KW-0812">Transmembrane</keyword>
<feature type="transmembrane region" description="Helical" evidence="10">
    <location>
        <begin position="67"/>
        <end position="89"/>
    </location>
</feature>
<keyword evidence="9 10" id="KW-0807">Transducer</keyword>
<keyword evidence="3 10" id="KW-0716">Sensory transduction</keyword>
<feature type="transmembrane region" description="Helical" evidence="10">
    <location>
        <begin position="295"/>
        <end position="317"/>
    </location>
</feature>
<dbReference type="GO" id="GO:0004984">
    <property type="term" value="F:olfactory receptor activity"/>
    <property type="evidence" value="ECO:0007669"/>
    <property type="project" value="InterPro"/>
</dbReference>
<evidence type="ECO:0000256" key="2">
    <source>
        <dbReference type="ARBA" id="ARBA00022475"/>
    </source>
</evidence>
<comment type="caution">
    <text evidence="10">Lacks conserved residue(s) required for the propagation of feature annotation.</text>
</comment>
<keyword evidence="12" id="KW-1185">Reference proteome</keyword>